<dbReference type="RefSeq" id="XP_009014035.1">
    <property type="nucleotide sequence ID" value="XM_009015787.1"/>
</dbReference>
<reference evidence="14" key="1">
    <citation type="submission" date="2012-12" db="EMBL/GenBank/DDBJ databases">
        <authorList>
            <person name="Hellsten U."/>
            <person name="Grimwood J."/>
            <person name="Chapman J.A."/>
            <person name="Shapiro H."/>
            <person name="Aerts A."/>
            <person name="Otillar R.P."/>
            <person name="Terry A.Y."/>
            <person name="Boore J.L."/>
            <person name="Simakov O."/>
            <person name="Marletaz F."/>
            <person name="Cho S.-J."/>
            <person name="Edsinger-Gonzales E."/>
            <person name="Havlak P."/>
            <person name="Kuo D.-H."/>
            <person name="Larsson T."/>
            <person name="Lv J."/>
            <person name="Arendt D."/>
            <person name="Savage R."/>
            <person name="Osoegawa K."/>
            <person name="de Jong P."/>
            <person name="Lindberg D.R."/>
            <person name="Seaver E.C."/>
            <person name="Weisblat D.A."/>
            <person name="Putnam N.H."/>
            <person name="Grigoriev I.V."/>
            <person name="Rokhsar D.S."/>
        </authorList>
    </citation>
    <scope>NUCLEOTIDE SEQUENCE</scope>
</reference>
<evidence type="ECO:0000256" key="6">
    <source>
        <dbReference type="ARBA" id="ARBA00022692"/>
    </source>
</evidence>
<dbReference type="GeneID" id="20203030"/>
<dbReference type="Pfam" id="PF04597">
    <property type="entry name" value="Ribophorin_I"/>
    <property type="match status" value="1"/>
</dbReference>
<evidence type="ECO:0000313" key="13">
    <source>
        <dbReference type="EnsemblMetazoa" id="HelroP169987"/>
    </source>
</evidence>
<evidence type="ECO:0000256" key="10">
    <source>
        <dbReference type="ARBA" id="ARBA00023136"/>
    </source>
</evidence>
<name>T1F2I0_HELRO</name>
<sequence>MTCVLAISLFSFVLCAVHGASYSVNQDIKNVNVVRKVDLTSHLVKTSAQVTFVNNGKSPVNSYLVSVEPKYNSKLAFIGASISKSKDDFEKLSVTEVSVEKQSNSYYLVHLNKNVVEPGFELTIIIETIFIHALLPYPSHITQSEKQFVKYMGNLYFFTSYVTTTQTTIVTCSSSNIDSYTKEKPYNINDRVLNYGPYENIEPYSQIALSVHFENNTPFLTVTKMTRVIEVSHWGNIAVEETFDISHTGAILKGSFSRHDYQRNQDGVSSVKSFKTLLPASARDVYYRDEIGNISTSSLRESEDGLELELKPRFPLFGGWKTQHYIGYNVPSYQYLYNKGDKFALVMKLVDHIFDDQVVDDFTLKIILPEGVKDIVLQTPYEVNRESDELHATYLDTTGRPVIIVTKGQLVEQHIQDFQLHYTFSKYLLLREPLLVFAAFFILFLTVIVYVRLDFSITKDEASELKLRMASLVKQTVDSHERRSSLYQSYEDAINKYKASKEAGTFKNNQKKIDGDHKQLTQQIAAFQLKLKAEGSDAAEKVLELQRLDVQVRDQISLLITNAEKLINGRLQKQQYSEIDKGIHEKKDDLCRKMDAIIASL</sequence>
<dbReference type="KEGG" id="hro:HELRODRAFT_169987"/>
<reference evidence="12 14" key="2">
    <citation type="journal article" date="2013" name="Nature">
        <title>Insights into bilaterian evolution from three spiralian genomes.</title>
        <authorList>
            <person name="Simakov O."/>
            <person name="Marletaz F."/>
            <person name="Cho S.J."/>
            <person name="Edsinger-Gonzales E."/>
            <person name="Havlak P."/>
            <person name="Hellsten U."/>
            <person name="Kuo D.H."/>
            <person name="Larsson T."/>
            <person name="Lv J."/>
            <person name="Arendt D."/>
            <person name="Savage R."/>
            <person name="Osoegawa K."/>
            <person name="de Jong P."/>
            <person name="Grimwood J."/>
            <person name="Chapman J.A."/>
            <person name="Shapiro H."/>
            <person name="Aerts A."/>
            <person name="Otillar R.P."/>
            <person name="Terry A.Y."/>
            <person name="Boore J.L."/>
            <person name="Grigoriev I.V."/>
            <person name="Lindberg D.R."/>
            <person name="Seaver E.C."/>
            <person name="Weisblat D.A."/>
            <person name="Putnam N.H."/>
            <person name="Rokhsar D.S."/>
        </authorList>
    </citation>
    <scope>NUCLEOTIDE SEQUENCE</scope>
</reference>
<protein>
    <recommendedName>
        <fullName evidence="5 11">Dolichyl-diphosphooligosaccharide--protein glycosyltransferase subunit 1</fullName>
    </recommendedName>
</protein>
<evidence type="ECO:0000256" key="9">
    <source>
        <dbReference type="ARBA" id="ARBA00022989"/>
    </source>
</evidence>
<dbReference type="InterPro" id="IPR007676">
    <property type="entry name" value="Ribophorin_I"/>
</dbReference>
<comment type="subunit">
    <text evidence="11">Component of the oligosaccharyltransferase (OST) complex.</text>
</comment>
<dbReference type="PANTHER" id="PTHR21049">
    <property type="entry name" value="RIBOPHORIN I"/>
    <property type="match status" value="1"/>
</dbReference>
<accession>T1F2I0</accession>
<reference evidence="13" key="3">
    <citation type="submission" date="2015-06" db="UniProtKB">
        <authorList>
            <consortium name="EnsemblMetazoa"/>
        </authorList>
    </citation>
    <scope>IDENTIFICATION</scope>
</reference>
<evidence type="ECO:0000256" key="5">
    <source>
        <dbReference type="ARBA" id="ARBA00017611"/>
    </source>
</evidence>
<dbReference type="EMBL" id="AMQM01003446">
    <property type="status" value="NOT_ANNOTATED_CDS"/>
    <property type="molecule type" value="Genomic_DNA"/>
</dbReference>
<gene>
    <name evidence="13" type="primary">20203030</name>
    <name evidence="12" type="ORF">HELRODRAFT_169987</name>
</gene>
<dbReference type="OMA" id="RYEYARE"/>
<dbReference type="GO" id="GO:0018279">
    <property type="term" value="P:protein N-linked glycosylation via asparagine"/>
    <property type="evidence" value="ECO:0000318"/>
    <property type="project" value="GO_Central"/>
</dbReference>
<feature type="chain" id="PRO_5010897010" description="Dolichyl-diphosphooligosaccharide--protein glycosyltransferase subunit 1" evidence="11">
    <location>
        <begin position="20"/>
        <end position="601"/>
    </location>
</feature>
<dbReference type="HOGENOM" id="CLU_031381_2_0_1"/>
<evidence type="ECO:0000256" key="11">
    <source>
        <dbReference type="RuleBase" id="RU361143"/>
    </source>
</evidence>
<dbReference type="EMBL" id="KB096134">
    <property type="protein sequence ID" value="ESO08246.1"/>
    <property type="molecule type" value="Genomic_DNA"/>
</dbReference>
<dbReference type="PANTHER" id="PTHR21049:SF0">
    <property type="entry name" value="DOLICHYL-DIPHOSPHOOLIGOSACCHARIDE--PROTEIN GLYCOSYLTRANSFERASE SUBUNIT 1"/>
    <property type="match status" value="1"/>
</dbReference>
<keyword evidence="14" id="KW-1185">Reference proteome</keyword>
<keyword evidence="7 11" id="KW-0732">Signal</keyword>
<evidence type="ECO:0000256" key="2">
    <source>
        <dbReference type="ARBA" id="ARBA00004115"/>
    </source>
</evidence>
<dbReference type="Proteomes" id="UP000015101">
    <property type="component" value="Unassembled WGS sequence"/>
</dbReference>
<keyword evidence="9 11" id="KW-1133">Transmembrane helix</keyword>
<comment type="pathway">
    <text evidence="3 11">Protein modification; protein glycosylation.</text>
</comment>
<evidence type="ECO:0000256" key="4">
    <source>
        <dbReference type="ARBA" id="ARBA00008905"/>
    </source>
</evidence>
<feature type="signal peptide" evidence="11">
    <location>
        <begin position="1"/>
        <end position="19"/>
    </location>
</feature>
<keyword evidence="6 11" id="KW-0812">Transmembrane</keyword>
<evidence type="ECO:0000256" key="3">
    <source>
        <dbReference type="ARBA" id="ARBA00004922"/>
    </source>
</evidence>
<comment type="function">
    <text evidence="1 11">Subunit of the oligosaccharyl transferase (OST) complex that catalyzes the initial transfer of a defined glycan (Glc(3)Man(9)GlcNAc(2) in eukaryotes) from the lipid carrier dolichol-pyrophosphate to an asparagine residue within an Asn-X-Ser/Thr consensus motif in nascent polypeptide chains, the first step in protein N-glycosylation. N-glycosylation occurs cotranslationally and the complex associates with the Sec61 complex at the channel-forming translocon complex that mediates protein translocation across the endoplasmic reticulum (ER). All subunits are required for a maximal enzyme activity.</text>
</comment>
<dbReference type="EnsemblMetazoa" id="HelroT169987">
    <property type="protein sequence ID" value="HelroP169987"/>
    <property type="gene ID" value="HelroG169987"/>
</dbReference>
<dbReference type="STRING" id="6412.T1F2I0"/>
<comment type="subcellular location">
    <subcellularLocation>
        <location evidence="2 11">Endoplasmic reticulum membrane</location>
        <topology evidence="2 11">Single-pass type I membrane protein</topology>
    </subcellularLocation>
</comment>
<evidence type="ECO:0000256" key="8">
    <source>
        <dbReference type="ARBA" id="ARBA00022824"/>
    </source>
</evidence>
<dbReference type="AlphaFoldDB" id="T1F2I0"/>
<dbReference type="GO" id="GO:0008250">
    <property type="term" value="C:oligosaccharyltransferase complex"/>
    <property type="evidence" value="ECO:0000318"/>
    <property type="project" value="GO_Central"/>
</dbReference>
<proteinExistence type="inferred from homology"/>
<evidence type="ECO:0000313" key="14">
    <source>
        <dbReference type="Proteomes" id="UP000015101"/>
    </source>
</evidence>
<dbReference type="InParanoid" id="T1F2I0"/>
<evidence type="ECO:0000313" key="12">
    <source>
        <dbReference type="EMBL" id="ESO08246.1"/>
    </source>
</evidence>
<keyword evidence="10 11" id="KW-0472">Membrane</keyword>
<dbReference type="CTD" id="20203030"/>
<keyword evidence="8 11" id="KW-0256">Endoplasmic reticulum</keyword>
<organism evidence="13 14">
    <name type="scientific">Helobdella robusta</name>
    <name type="common">Californian leech</name>
    <dbReference type="NCBI Taxonomy" id="6412"/>
    <lineage>
        <taxon>Eukaryota</taxon>
        <taxon>Metazoa</taxon>
        <taxon>Spiralia</taxon>
        <taxon>Lophotrochozoa</taxon>
        <taxon>Annelida</taxon>
        <taxon>Clitellata</taxon>
        <taxon>Hirudinea</taxon>
        <taxon>Rhynchobdellida</taxon>
        <taxon>Glossiphoniidae</taxon>
        <taxon>Helobdella</taxon>
    </lineage>
</organism>
<evidence type="ECO:0000256" key="7">
    <source>
        <dbReference type="ARBA" id="ARBA00022729"/>
    </source>
</evidence>
<dbReference type="OrthoDB" id="310030at2759"/>
<evidence type="ECO:0000256" key="1">
    <source>
        <dbReference type="ARBA" id="ARBA00002791"/>
    </source>
</evidence>
<dbReference type="eggNOG" id="KOG2291">
    <property type="taxonomic scope" value="Eukaryota"/>
</dbReference>
<dbReference type="FunCoup" id="T1F2I0">
    <property type="interactions" value="1887"/>
</dbReference>
<comment type="similarity">
    <text evidence="4 11">Belongs to the OST1 family.</text>
</comment>
<dbReference type="UniPathway" id="UPA00378"/>
<feature type="transmembrane region" description="Helical" evidence="11">
    <location>
        <begin position="434"/>
        <end position="453"/>
    </location>
</feature>